<evidence type="ECO:0000256" key="1">
    <source>
        <dbReference type="SAM" id="MobiDB-lite"/>
    </source>
</evidence>
<feature type="signal peptide" evidence="2">
    <location>
        <begin position="1"/>
        <end position="25"/>
    </location>
</feature>
<evidence type="ECO:0000256" key="2">
    <source>
        <dbReference type="SAM" id="SignalP"/>
    </source>
</evidence>
<feature type="region of interest" description="Disordered" evidence="1">
    <location>
        <begin position="76"/>
        <end position="111"/>
    </location>
</feature>
<feature type="compositionally biased region" description="Basic and acidic residues" evidence="1">
    <location>
        <begin position="462"/>
        <end position="474"/>
    </location>
</feature>
<feature type="region of interest" description="Disordered" evidence="1">
    <location>
        <begin position="252"/>
        <end position="272"/>
    </location>
</feature>
<gene>
    <name evidence="3" type="ORF">WMY93_012076</name>
</gene>
<feature type="compositionally biased region" description="Polar residues" evidence="1">
    <location>
        <begin position="477"/>
        <end position="486"/>
    </location>
</feature>
<keyword evidence="4" id="KW-1185">Reference proteome</keyword>
<feature type="region of interest" description="Disordered" evidence="1">
    <location>
        <begin position="423"/>
        <end position="486"/>
    </location>
</feature>
<evidence type="ECO:0000313" key="3">
    <source>
        <dbReference type="EMBL" id="KAK7916315.1"/>
    </source>
</evidence>
<dbReference type="EMBL" id="JBBPFD010000008">
    <property type="protein sequence ID" value="KAK7916315.1"/>
    <property type="molecule type" value="Genomic_DNA"/>
</dbReference>
<feature type="compositionally biased region" description="Basic and acidic residues" evidence="1">
    <location>
        <begin position="223"/>
        <end position="237"/>
    </location>
</feature>
<proteinExistence type="predicted"/>
<feature type="compositionally biased region" description="Polar residues" evidence="1">
    <location>
        <begin position="252"/>
        <end position="265"/>
    </location>
</feature>
<reference evidence="4" key="1">
    <citation type="submission" date="2024-04" db="EMBL/GenBank/DDBJ databases">
        <title>Salinicola lusitanus LLJ914,a marine bacterium isolated from the Okinawa Trough.</title>
        <authorList>
            <person name="Li J."/>
        </authorList>
    </citation>
    <scope>NUCLEOTIDE SEQUENCE [LARGE SCALE GENOMIC DNA]</scope>
</reference>
<feature type="compositionally biased region" description="Basic and acidic residues" evidence="1">
    <location>
        <begin position="356"/>
        <end position="367"/>
    </location>
</feature>
<evidence type="ECO:0000313" key="4">
    <source>
        <dbReference type="Proteomes" id="UP001460270"/>
    </source>
</evidence>
<feature type="chain" id="PRO_5043429833" evidence="2">
    <location>
        <begin position="26"/>
        <end position="486"/>
    </location>
</feature>
<feature type="region of interest" description="Disordered" evidence="1">
    <location>
        <begin position="297"/>
        <end position="370"/>
    </location>
</feature>
<protein>
    <submittedName>
        <fullName evidence="3">Uncharacterized protein</fullName>
    </submittedName>
</protein>
<dbReference type="Proteomes" id="UP001460270">
    <property type="component" value="Unassembled WGS sequence"/>
</dbReference>
<feature type="compositionally biased region" description="Low complexity" evidence="1">
    <location>
        <begin position="308"/>
        <end position="328"/>
    </location>
</feature>
<feature type="compositionally biased region" description="Basic and acidic residues" evidence="1">
    <location>
        <begin position="171"/>
        <end position="210"/>
    </location>
</feature>
<feature type="region of interest" description="Disordered" evidence="1">
    <location>
        <begin position="132"/>
        <end position="237"/>
    </location>
</feature>
<comment type="caution">
    <text evidence="3">The sequence shown here is derived from an EMBL/GenBank/DDBJ whole genome shotgun (WGS) entry which is preliminary data.</text>
</comment>
<accession>A0AAW0P4Q6</accession>
<dbReference type="AlphaFoldDB" id="A0AAW0P4Q6"/>
<name>A0AAW0P4Q6_9GOBI</name>
<feature type="compositionally biased region" description="Polar residues" evidence="1">
    <location>
        <begin position="329"/>
        <end position="340"/>
    </location>
</feature>
<organism evidence="3 4">
    <name type="scientific">Mugilogobius chulae</name>
    <name type="common">yellowstripe goby</name>
    <dbReference type="NCBI Taxonomy" id="88201"/>
    <lineage>
        <taxon>Eukaryota</taxon>
        <taxon>Metazoa</taxon>
        <taxon>Chordata</taxon>
        <taxon>Craniata</taxon>
        <taxon>Vertebrata</taxon>
        <taxon>Euteleostomi</taxon>
        <taxon>Actinopterygii</taxon>
        <taxon>Neopterygii</taxon>
        <taxon>Teleostei</taxon>
        <taxon>Neoteleostei</taxon>
        <taxon>Acanthomorphata</taxon>
        <taxon>Gobiaria</taxon>
        <taxon>Gobiiformes</taxon>
        <taxon>Gobioidei</taxon>
        <taxon>Gobiidae</taxon>
        <taxon>Gobionellinae</taxon>
        <taxon>Mugilogobius</taxon>
    </lineage>
</organism>
<sequence>MLCTAADMKGLHGVILLALVCSGDSFRLAPLSSAGSGLDQEQDQSYPYLIQELVRVRRQVVQELVRVQPHLVHDMGWPEIHQSPRSQDQPTDTSNHTDTKDTNQNAPHHRVWDDNLGVKDEMERMVHLTVPQDPEDYHGQSDPADPESELTAGPGAGDASLEASGFYGTDTEDRTGDEERDRRGGEEEREKRVEGEDEREKRGEGEKEGDTAEDGQTTAAEQTTDKHDVHFLDELEVNHTSPDLDALIGYSSSFHDTQHQPSISSLDEEHDSGLQEHRAAPVLEVSQLDKTVWETEDTQSSGYGGLHSPTTAANVVSTSSTPTVEQSTATASPETDTGTDFSLLGTYGKDGEDEAETQREKNSRRTQDCPTLKCSHRTPQLQDWPLPRAENLSLPVCSRRTERALWGDSEAEEKARAIVPLTMDPTPTIGFTEPSWDQLENTSPPPGQSSEVLGGGVTEVVLPERDFEEMRPEQQEEVSQTLHRDQ</sequence>
<keyword evidence="2" id="KW-0732">Signal</keyword>
<feature type="compositionally biased region" description="Polar residues" evidence="1">
    <location>
        <begin position="83"/>
        <end position="94"/>
    </location>
</feature>